<dbReference type="Gene3D" id="3.30.40.10">
    <property type="entry name" value="Zinc/RING finger domain, C3HC4 (zinc finger)"/>
    <property type="match status" value="1"/>
</dbReference>
<dbReference type="InterPro" id="IPR001841">
    <property type="entry name" value="Znf_RING"/>
</dbReference>
<dbReference type="EC" id="2.3.2.27" evidence="3"/>
<dbReference type="OMA" id="NICACTA"/>
<protein>
    <recommendedName>
        <fullName evidence="3">RING-type E3 ubiquitin transferase</fullName>
        <ecNumber evidence="3">2.3.2.27</ecNumber>
    </recommendedName>
</protein>
<organism evidence="12 13">
    <name type="scientific">Kalanchoe fedtschenkoi</name>
    <name type="common">Lavender scallops</name>
    <name type="synonym">South American air plant</name>
    <dbReference type="NCBI Taxonomy" id="63787"/>
    <lineage>
        <taxon>Eukaryota</taxon>
        <taxon>Viridiplantae</taxon>
        <taxon>Streptophyta</taxon>
        <taxon>Embryophyta</taxon>
        <taxon>Tracheophyta</taxon>
        <taxon>Spermatophyta</taxon>
        <taxon>Magnoliopsida</taxon>
        <taxon>eudicotyledons</taxon>
        <taxon>Gunneridae</taxon>
        <taxon>Pentapetalae</taxon>
        <taxon>Saxifragales</taxon>
        <taxon>Crassulaceae</taxon>
        <taxon>Kalanchoe</taxon>
    </lineage>
</organism>
<dbReference type="Gramene" id="Kaladp0087s0104.1.v1.1">
    <property type="protein sequence ID" value="Kaladp0087s0104.1.v1.1"/>
    <property type="gene ID" value="Kaladp0087s0104.v1.1"/>
</dbReference>
<dbReference type="AlphaFoldDB" id="A0A7N0UWP6"/>
<dbReference type="CDD" id="cd23127">
    <property type="entry name" value="RING-HC_BAH1-like"/>
    <property type="match status" value="1"/>
</dbReference>
<dbReference type="InterPro" id="IPR013083">
    <property type="entry name" value="Znf_RING/FYVE/PHD"/>
</dbReference>
<evidence type="ECO:0000256" key="7">
    <source>
        <dbReference type="ARBA" id="ARBA00022786"/>
    </source>
</evidence>
<dbReference type="GO" id="GO:0061630">
    <property type="term" value="F:ubiquitin protein ligase activity"/>
    <property type="evidence" value="ECO:0007669"/>
    <property type="project" value="UniProtKB-EC"/>
</dbReference>
<dbReference type="Pfam" id="PF00097">
    <property type="entry name" value="zf-C3HC4"/>
    <property type="match status" value="1"/>
</dbReference>
<dbReference type="PROSITE" id="PS00518">
    <property type="entry name" value="ZF_RING_1"/>
    <property type="match status" value="1"/>
</dbReference>
<dbReference type="SUPFAM" id="SSF57850">
    <property type="entry name" value="RING/U-box"/>
    <property type="match status" value="1"/>
</dbReference>
<evidence type="ECO:0000256" key="3">
    <source>
        <dbReference type="ARBA" id="ARBA00012483"/>
    </source>
</evidence>
<dbReference type="PANTHER" id="PTHR46764">
    <property type="entry name" value="E3 UBIQUITIN-PROTEIN LIGASE BAH1"/>
    <property type="match status" value="1"/>
</dbReference>
<evidence type="ECO:0000259" key="11">
    <source>
        <dbReference type="PROSITE" id="PS51382"/>
    </source>
</evidence>
<dbReference type="GO" id="GO:0008270">
    <property type="term" value="F:zinc ion binding"/>
    <property type="evidence" value="ECO:0007669"/>
    <property type="project" value="UniProtKB-KW"/>
</dbReference>
<comment type="pathway">
    <text evidence="2">Protein modification; protein ubiquitination.</text>
</comment>
<proteinExistence type="predicted"/>
<name>A0A7N0UWP6_KALFE</name>
<keyword evidence="13" id="KW-1185">Reference proteome</keyword>
<evidence type="ECO:0000256" key="5">
    <source>
        <dbReference type="ARBA" id="ARBA00022723"/>
    </source>
</evidence>
<dbReference type="PROSITE" id="PS50089">
    <property type="entry name" value="ZF_RING_2"/>
    <property type="match status" value="1"/>
</dbReference>
<dbReference type="GO" id="GO:0016567">
    <property type="term" value="P:protein ubiquitination"/>
    <property type="evidence" value="ECO:0007669"/>
    <property type="project" value="UniProtKB-UniPathway"/>
</dbReference>
<comment type="catalytic activity">
    <reaction evidence="1">
        <text>S-ubiquitinyl-[E2 ubiquitin-conjugating enzyme]-L-cysteine + [acceptor protein]-L-lysine = [E2 ubiquitin-conjugating enzyme]-L-cysteine + N(6)-ubiquitinyl-[acceptor protein]-L-lysine.</text>
        <dbReference type="EC" id="2.3.2.27"/>
    </reaction>
</comment>
<dbReference type="PROSITE" id="PS51382">
    <property type="entry name" value="SPX"/>
    <property type="match status" value="1"/>
</dbReference>
<evidence type="ECO:0000256" key="4">
    <source>
        <dbReference type="ARBA" id="ARBA00022679"/>
    </source>
</evidence>
<evidence type="ECO:0000256" key="2">
    <source>
        <dbReference type="ARBA" id="ARBA00004906"/>
    </source>
</evidence>
<evidence type="ECO:0000256" key="1">
    <source>
        <dbReference type="ARBA" id="ARBA00000900"/>
    </source>
</evidence>
<dbReference type="InterPro" id="IPR033326">
    <property type="entry name" value="BAH1"/>
</dbReference>
<dbReference type="InterPro" id="IPR004331">
    <property type="entry name" value="SPX_dom"/>
</dbReference>
<evidence type="ECO:0000256" key="9">
    <source>
        <dbReference type="PROSITE-ProRule" id="PRU00175"/>
    </source>
</evidence>
<reference evidence="12" key="1">
    <citation type="submission" date="2021-01" db="UniProtKB">
        <authorList>
            <consortium name="EnsemblPlants"/>
        </authorList>
    </citation>
    <scope>IDENTIFICATION</scope>
</reference>
<keyword evidence="6 9" id="KW-0863">Zinc-finger</keyword>
<dbReference type="InterPro" id="IPR018957">
    <property type="entry name" value="Znf_C3HC4_RING-type"/>
</dbReference>
<keyword evidence="5" id="KW-0479">Metal-binding</keyword>
<sequence>MKLRLPQPQWRDCSATLTQIDACFSSPSHPVANLTFLASHQSIHDTDLTMCNLFACQGYFHQGLLDHSTLTAMKFGDTFTKYLRHKEHFLDQFTHVEYKRLKKVLKRCRACRALHDPSDANQKSEDGNEGGLCPLNDCSLCDQKFFSELMEETSSIAGCFSARVRHLLNLHVATGMQRYVLLMRQCFKKDQQLMVEEGRLLIEYITMNATAIRKILKKYDKVHRSVNGQNFKSKLRAERIELLQSPWLIELGAFYLNFTGSDNEGCEDLFSCRLDSEQPVLILRLPDSVEIEYELSCAVCLDTIFNPYALSCGHRFCKACACSAASVMIFEGLKAASAESKCPVCREAGVYNKAVHLLELDFLIKKRHRKYWKERQADERSEMTKQSKDYWELQTKYVIGY</sequence>
<keyword evidence="4" id="KW-0808">Transferase</keyword>
<keyword evidence="7" id="KW-0833">Ubl conjugation pathway</keyword>
<dbReference type="EnsemblPlants" id="Kaladp0087s0104.1.v1.1">
    <property type="protein sequence ID" value="Kaladp0087s0104.1.v1.1"/>
    <property type="gene ID" value="Kaladp0087s0104.v1.1"/>
</dbReference>
<evidence type="ECO:0000259" key="10">
    <source>
        <dbReference type="PROSITE" id="PS50089"/>
    </source>
</evidence>
<dbReference type="CDD" id="cd14482">
    <property type="entry name" value="SPX_BAH1-like"/>
    <property type="match status" value="1"/>
</dbReference>
<dbReference type="InterPro" id="IPR017907">
    <property type="entry name" value="Znf_RING_CS"/>
</dbReference>
<dbReference type="SMART" id="SM00184">
    <property type="entry name" value="RING"/>
    <property type="match status" value="1"/>
</dbReference>
<evidence type="ECO:0000313" key="12">
    <source>
        <dbReference type="EnsemblPlants" id="Kaladp0087s0104.1.v1.1"/>
    </source>
</evidence>
<dbReference type="PANTHER" id="PTHR46764:SF2">
    <property type="entry name" value="E3 UBIQUITIN-PROTEIN LIGASE BAH1-LIKE-RELATED"/>
    <property type="match status" value="1"/>
</dbReference>
<feature type="domain" description="RING-type" evidence="10">
    <location>
        <begin position="297"/>
        <end position="346"/>
    </location>
</feature>
<feature type="domain" description="SPX" evidence="11">
    <location>
        <begin position="73"/>
        <end position="233"/>
    </location>
</feature>
<dbReference type="Proteomes" id="UP000594263">
    <property type="component" value="Unplaced"/>
</dbReference>
<dbReference type="UniPathway" id="UPA00143"/>
<accession>A0A7N0UWP6</accession>
<evidence type="ECO:0000256" key="6">
    <source>
        <dbReference type="ARBA" id="ARBA00022771"/>
    </source>
</evidence>
<evidence type="ECO:0000256" key="8">
    <source>
        <dbReference type="ARBA" id="ARBA00022833"/>
    </source>
</evidence>
<keyword evidence="8" id="KW-0862">Zinc</keyword>
<evidence type="ECO:0000313" key="13">
    <source>
        <dbReference type="Proteomes" id="UP000594263"/>
    </source>
</evidence>